<sequence>MVILFWHKSHKATKPQSTNKHTPKGPHLHVPEQLEDLHGPEDNVLNGLLADATQRCRVHLPRRLGWLPGEGRRCHAGSGDGGRGHGDGKGMHAARELLNTGAQQHT</sequence>
<feature type="compositionally biased region" description="Basic and acidic residues" evidence="1">
    <location>
        <begin position="82"/>
        <end position="95"/>
    </location>
</feature>
<name>A0AAD7SW97_9TELE</name>
<comment type="caution">
    <text evidence="2">The sequence shown here is derived from an EMBL/GenBank/DDBJ whole genome shotgun (WGS) entry which is preliminary data.</text>
</comment>
<protein>
    <submittedName>
        <fullName evidence="2">Uncharacterized protein</fullName>
    </submittedName>
</protein>
<dbReference type="Proteomes" id="UP001221898">
    <property type="component" value="Unassembled WGS sequence"/>
</dbReference>
<evidence type="ECO:0000313" key="3">
    <source>
        <dbReference type="Proteomes" id="UP001221898"/>
    </source>
</evidence>
<dbReference type="EMBL" id="JAINUG010000029">
    <property type="protein sequence ID" value="KAJ8409850.1"/>
    <property type="molecule type" value="Genomic_DNA"/>
</dbReference>
<gene>
    <name evidence="2" type="ORF">AAFF_G00219090</name>
</gene>
<organism evidence="2 3">
    <name type="scientific">Aldrovandia affinis</name>
    <dbReference type="NCBI Taxonomy" id="143900"/>
    <lineage>
        <taxon>Eukaryota</taxon>
        <taxon>Metazoa</taxon>
        <taxon>Chordata</taxon>
        <taxon>Craniata</taxon>
        <taxon>Vertebrata</taxon>
        <taxon>Euteleostomi</taxon>
        <taxon>Actinopterygii</taxon>
        <taxon>Neopterygii</taxon>
        <taxon>Teleostei</taxon>
        <taxon>Notacanthiformes</taxon>
        <taxon>Halosauridae</taxon>
        <taxon>Aldrovandia</taxon>
    </lineage>
</organism>
<evidence type="ECO:0000256" key="1">
    <source>
        <dbReference type="SAM" id="MobiDB-lite"/>
    </source>
</evidence>
<keyword evidence="3" id="KW-1185">Reference proteome</keyword>
<feature type="region of interest" description="Disordered" evidence="1">
    <location>
        <begin position="7"/>
        <end position="28"/>
    </location>
</feature>
<proteinExistence type="predicted"/>
<dbReference type="AlphaFoldDB" id="A0AAD7SW97"/>
<accession>A0AAD7SW97</accession>
<feature type="region of interest" description="Disordered" evidence="1">
    <location>
        <begin position="68"/>
        <end position="106"/>
    </location>
</feature>
<evidence type="ECO:0000313" key="2">
    <source>
        <dbReference type="EMBL" id="KAJ8409850.1"/>
    </source>
</evidence>
<reference evidence="2" key="1">
    <citation type="journal article" date="2023" name="Science">
        <title>Genome structures resolve the early diversification of teleost fishes.</title>
        <authorList>
            <person name="Parey E."/>
            <person name="Louis A."/>
            <person name="Montfort J."/>
            <person name="Bouchez O."/>
            <person name="Roques C."/>
            <person name="Iampietro C."/>
            <person name="Lluch J."/>
            <person name="Castinel A."/>
            <person name="Donnadieu C."/>
            <person name="Desvignes T."/>
            <person name="Floi Bucao C."/>
            <person name="Jouanno E."/>
            <person name="Wen M."/>
            <person name="Mejri S."/>
            <person name="Dirks R."/>
            <person name="Jansen H."/>
            <person name="Henkel C."/>
            <person name="Chen W.J."/>
            <person name="Zahm M."/>
            <person name="Cabau C."/>
            <person name="Klopp C."/>
            <person name="Thompson A.W."/>
            <person name="Robinson-Rechavi M."/>
            <person name="Braasch I."/>
            <person name="Lecointre G."/>
            <person name="Bobe J."/>
            <person name="Postlethwait J.H."/>
            <person name="Berthelot C."/>
            <person name="Roest Crollius H."/>
            <person name="Guiguen Y."/>
        </authorList>
    </citation>
    <scope>NUCLEOTIDE SEQUENCE</scope>
    <source>
        <strain evidence="2">NC1722</strain>
    </source>
</reference>